<dbReference type="RefSeq" id="WP_116683041.1">
    <property type="nucleotide sequence ID" value="NZ_QURL01000004.1"/>
</dbReference>
<accession>A0A371X263</accession>
<protein>
    <submittedName>
        <fullName evidence="2">DUF992 domain-containing protein</fullName>
    </submittedName>
</protein>
<dbReference type="OrthoDB" id="7362478at2"/>
<feature type="chain" id="PRO_5017009975" evidence="1">
    <location>
        <begin position="30"/>
        <end position="188"/>
    </location>
</feature>
<dbReference type="AlphaFoldDB" id="A0A371X263"/>
<evidence type="ECO:0000313" key="3">
    <source>
        <dbReference type="Proteomes" id="UP000264310"/>
    </source>
</evidence>
<proteinExistence type="predicted"/>
<dbReference type="InterPro" id="IPR009333">
    <property type="entry name" value="DUF992"/>
</dbReference>
<name>A0A371X263_9HYPH</name>
<dbReference type="Pfam" id="PF06186">
    <property type="entry name" value="DUF992"/>
    <property type="match status" value="1"/>
</dbReference>
<evidence type="ECO:0000256" key="1">
    <source>
        <dbReference type="SAM" id="SignalP"/>
    </source>
</evidence>
<gene>
    <name evidence="2" type="ORF">DYI37_09655</name>
</gene>
<dbReference type="Proteomes" id="UP000264310">
    <property type="component" value="Unassembled WGS sequence"/>
</dbReference>
<sequence>MRIAKTTAAFAATTLLALGALSAATPASAAALKVGTLGCHSDGSIGYVVGSQDKLVCEFTPIGSGDTALYAGTLDTTGLSVGATGRTVMTWAVVSLDGSAAQPGSLAGTYVGASANASAFVGGGVNALVGGSNDSLSLQPLSLTGQEGINATLGVAKLQLLPAAPVLAGEPVVPIAVAPAGGNAVVPR</sequence>
<reference evidence="2 3" key="1">
    <citation type="submission" date="2018-08" db="EMBL/GenBank/DDBJ databases">
        <title>Fulvimarina sp. 85, whole genome shotgun sequence.</title>
        <authorList>
            <person name="Tuo L."/>
        </authorList>
    </citation>
    <scope>NUCLEOTIDE SEQUENCE [LARGE SCALE GENOMIC DNA]</scope>
    <source>
        <strain evidence="2 3">85</strain>
    </source>
</reference>
<dbReference type="EMBL" id="QURL01000004">
    <property type="protein sequence ID" value="RFC63312.1"/>
    <property type="molecule type" value="Genomic_DNA"/>
</dbReference>
<evidence type="ECO:0000313" key="2">
    <source>
        <dbReference type="EMBL" id="RFC63312.1"/>
    </source>
</evidence>
<keyword evidence="3" id="KW-1185">Reference proteome</keyword>
<feature type="signal peptide" evidence="1">
    <location>
        <begin position="1"/>
        <end position="29"/>
    </location>
</feature>
<organism evidence="2 3">
    <name type="scientific">Fulvimarina endophytica</name>
    <dbReference type="NCBI Taxonomy" id="2293836"/>
    <lineage>
        <taxon>Bacteria</taxon>
        <taxon>Pseudomonadati</taxon>
        <taxon>Pseudomonadota</taxon>
        <taxon>Alphaproteobacteria</taxon>
        <taxon>Hyphomicrobiales</taxon>
        <taxon>Aurantimonadaceae</taxon>
        <taxon>Fulvimarina</taxon>
    </lineage>
</organism>
<keyword evidence="1" id="KW-0732">Signal</keyword>
<comment type="caution">
    <text evidence="2">The sequence shown here is derived from an EMBL/GenBank/DDBJ whole genome shotgun (WGS) entry which is preliminary data.</text>
</comment>